<name>A0A6A6EUI0_9PEZI</name>
<proteinExistence type="predicted"/>
<dbReference type="AlphaFoldDB" id="A0A6A6EUI0"/>
<dbReference type="EMBL" id="ML994610">
    <property type="protein sequence ID" value="KAF2194941.1"/>
    <property type="molecule type" value="Genomic_DNA"/>
</dbReference>
<organism evidence="1 2">
    <name type="scientific">Zopfia rhizophila CBS 207.26</name>
    <dbReference type="NCBI Taxonomy" id="1314779"/>
    <lineage>
        <taxon>Eukaryota</taxon>
        <taxon>Fungi</taxon>
        <taxon>Dikarya</taxon>
        <taxon>Ascomycota</taxon>
        <taxon>Pezizomycotina</taxon>
        <taxon>Dothideomycetes</taxon>
        <taxon>Dothideomycetes incertae sedis</taxon>
        <taxon>Zopfiaceae</taxon>
        <taxon>Zopfia</taxon>
    </lineage>
</organism>
<reference evidence="1" key="1">
    <citation type="journal article" date="2020" name="Stud. Mycol.">
        <title>101 Dothideomycetes genomes: a test case for predicting lifestyles and emergence of pathogens.</title>
        <authorList>
            <person name="Haridas S."/>
            <person name="Albert R."/>
            <person name="Binder M."/>
            <person name="Bloem J."/>
            <person name="Labutti K."/>
            <person name="Salamov A."/>
            <person name="Andreopoulos B."/>
            <person name="Baker S."/>
            <person name="Barry K."/>
            <person name="Bills G."/>
            <person name="Bluhm B."/>
            <person name="Cannon C."/>
            <person name="Castanera R."/>
            <person name="Culley D."/>
            <person name="Daum C."/>
            <person name="Ezra D."/>
            <person name="Gonzalez J."/>
            <person name="Henrissat B."/>
            <person name="Kuo A."/>
            <person name="Liang C."/>
            <person name="Lipzen A."/>
            <person name="Lutzoni F."/>
            <person name="Magnuson J."/>
            <person name="Mondo S."/>
            <person name="Nolan M."/>
            <person name="Ohm R."/>
            <person name="Pangilinan J."/>
            <person name="Park H.-J."/>
            <person name="Ramirez L."/>
            <person name="Alfaro M."/>
            <person name="Sun H."/>
            <person name="Tritt A."/>
            <person name="Yoshinaga Y."/>
            <person name="Zwiers L.-H."/>
            <person name="Turgeon B."/>
            <person name="Goodwin S."/>
            <person name="Spatafora J."/>
            <person name="Crous P."/>
            <person name="Grigoriev I."/>
        </authorList>
    </citation>
    <scope>NUCLEOTIDE SEQUENCE</scope>
    <source>
        <strain evidence="1">CBS 207.26</strain>
    </source>
</reference>
<protein>
    <submittedName>
        <fullName evidence="1">Uncharacterized protein</fullName>
    </submittedName>
</protein>
<evidence type="ECO:0000313" key="1">
    <source>
        <dbReference type="EMBL" id="KAF2194941.1"/>
    </source>
</evidence>
<accession>A0A6A6EUI0</accession>
<keyword evidence="2" id="KW-1185">Reference proteome</keyword>
<dbReference type="Proteomes" id="UP000800200">
    <property type="component" value="Unassembled WGS sequence"/>
</dbReference>
<sequence length="92" mass="10772">MTFALQRDGFFYESLLKEHICKTFIFHASCRVDKRPTVKNFWRGHSRRPKCTLCSRIYRHRPPATRSPFSTTFISPLILACYNSYSPSPAII</sequence>
<evidence type="ECO:0000313" key="2">
    <source>
        <dbReference type="Proteomes" id="UP000800200"/>
    </source>
</evidence>
<gene>
    <name evidence="1" type="ORF">K469DRAFT_725</name>
</gene>